<feature type="transmembrane region" description="Helical" evidence="1">
    <location>
        <begin position="167"/>
        <end position="187"/>
    </location>
</feature>
<feature type="transmembrane region" description="Helical" evidence="1">
    <location>
        <begin position="97"/>
        <end position="115"/>
    </location>
</feature>
<dbReference type="RefSeq" id="WP_227707927.1">
    <property type="nucleotide sequence ID" value="NZ_JAJEQX010000017.1"/>
</dbReference>
<keyword evidence="1" id="KW-0812">Transmembrane</keyword>
<name>A0ABS8FYV4_9FIRM</name>
<evidence type="ECO:0008006" key="4">
    <source>
        <dbReference type="Google" id="ProtNLM"/>
    </source>
</evidence>
<keyword evidence="3" id="KW-1185">Reference proteome</keyword>
<proteinExistence type="predicted"/>
<keyword evidence="1" id="KW-0472">Membrane</keyword>
<dbReference type="SUPFAM" id="SSF158560">
    <property type="entry name" value="BH3980-like"/>
    <property type="match status" value="1"/>
</dbReference>
<dbReference type="Proteomes" id="UP001198151">
    <property type="component" value="Unassembled WGS sequence"/>
</dbReference>
<organism evidence="2 3">
    <name type="scientific">Ruminococcus turbiniformis</name>
    <dbReference type="NCBI Taxonomy" id="2881258"/>
    <lineage>
        <taxon>Bacteria</taxon>
        <taxon>Bacillati</taxon>
        <taxon>Bacillota</taxon>
        <taxon>Clostridia</taxon>
        <taxon>Eubacteriales</taxon>
        <taxon>Oscillospiraceae</taxon>
        <taxon>Ruminococcus</taxon>
    </lineage>
</organism>
<dbReference type="EMBL" id="JAJEQX010000017">
    <property type="protein sequence ID" value="MCC2254784.1"/>
    <property type="molecule type" value="Genomic_DNA"/>
</dbReference>
<evidence type="ECO:0000256" key="1">
    <source>
        <dbReference type="SAM" id="Phobius"/>
    </source>
</evidence>
<feature type="transmembrane region" description="Helical" evidence="1">
    <location>
        <begin position="127"/>
        <end position="155"/>
    </location>
</feature>
<evidence type="ECO:0000313" key="2">
    <source>
        <dbReference type="EMBL" id="MCC2254784.1"/>
    </source>
</evidence>
<keyword evidence="1" id="KW-1133">Transmembrane helix</keyword>
<feature type="transmembrane region" description="Helical" evidence="1">
    <location>
        <begin position="193"/>
        <end position="213"/>
    </location>
</feature>
<evidence type="ECO:0000313" key="3">
    <source>
        <dbReference type="Proteomes" id="UP001198151"/>
    </source>
</evidence>
<comment type="caution">
    <text evidence="2">The sequence shown here is derived from an EMBL/GenBank/DDBJ whole genome shotgun (WGS) entry which is preliminary data.</text>
</comment>
<protein>
    <recommendedName>
        <fullName evidence="4">DUF1129 family protein</fullName>
    </recommendedName>
</protein>
<reference evidence="2 3" key="1">
    <citation type="submission" date="2021-10" db="EMBL/GenBank/DDBJ databases">
        <title>Anaerobic single-cell dispensing facilitates the cultivation of human gut bacteria.</title>
        <authorList>
            <person name="Afrizal A."/>
        </authorList>
    </citation>
    <scope>NUCLEOTIDE SEQUENCE [LARGE SCALE GENOMIC DNA]</scope>
    <source>
        <strain evidence="2 3">CLA-AA-H200</strain>
    </source>
</reference>
<gene>
    <name evidence="2" type="ORF">LKD70_10195</name>
</gene>
<dbReference type="Gene3D" id="1.10.1900.10">
    <property type="entry name" value="c-terminal domain of poly(a) binding protein"/>
    <property type="match status" value="1"/>
</dbReference>
<sequence length="218" mass="24304">MSRRTKLLLKENNEAENRIQNEENESILTDITVYIRSSNINSYYQETVRRDILEMIADGEKRGETAREIIGDDYKLFCDNVIAELPRQSRKEQILSSLRDVLPSADILLLIWLGFQLVSQVNSTDPTLYFTVTAGNIFCAILCIAGAFCVVHAICRNAFDTAAVSGKTVFFTVFALLLICICANVFLPFPLLRVHALTAAGATAAVFALYKILDAKLD</sequence>
<accession>A0ABS8FYV4</accession>